<dbReference type="AlphaFoldDB" id="A0A6J6LPN3"/>
<dbReference type="InterPro" id="IPR048015">
    <property type="entry name" value="NTP-PPase_MazG-like_N"/>
</dbReference>
<evidence type="ECO:0000313" key="3">
    <source>
        <dbReference type="EMBL" id="CAB4662523.1"/>
    </source>
</evidence>
<dbReference type="GO" id="GO:0046047">
    <property type="term" value="P:TTP catabolic process"/>
    <property type="evidence" value="ECO:0007669"/>
    <property type="project" value="TreeGrafter"/>
</dbReference>
<feature type="domain" description="NTP pyrophosphohydrolase MazG-like" evidence="2">
    <location>
        <begin position="244"/>
        <end position="323"/>
    </location>
</feature>
<name>A0A6J6LPN3_9ZZZZ</name>
<evidence type="ECO:0000259" key="1">
    <source>
        <dbReference type="Pfam" id="PF00590"/>
    </source>
</evidence>
<sequence length="481" mass="53244">MARIVVVGLGPGDESLITVATLTVIQRIPHRYLRTAQHPSAHLVPDATTFDHVYDGASSFEDVYATIAEELIAAAQQHGEVLYAVPGSPLVLERTVAHLRRQTDVEIELHSAVSFLDDVWRVLNLDPVETGITLIDGHEFAEAAAGVTGAMLVAHTHANWVLSDIKLSIEDPDPTTPVVLLHHVGLPDQRIEYTTWSEMDRILEADHLTSLYIPSLGTPVAAEMVRFHQLARTLRDQCPWDMEQTHHSLVRYLIEETYEVVDAIEKLNPNDPSTDDDLIEELGDLLYQVEFHAAIAEEQGRFTMADVARSVHDKLVSRHPHVFGDVEVSSSSEVESNWEAIKRAEKPERTGIFDGVVLGAPSLQLASKMQSRAAKVGFDWPDVQGPLAKISEEAGEVQQSLMSGDADATLAEVGDLLFAVVNVARHLDVDPESALRIAVNKFRSRVESVEKLASEQGRVMKDMTLEQLDELWEVVKAYPTH</sequence>
<dbReference type="PANTHER" id="PTHR30522:SF0">
    <property type="entry name" value="NUCLEOSIDE TRIPHOSPHATE PYROPHOSPHOHYDROLASE"/>
    <property type="match status" value="1"/>
</dbReference>
<feature type="domain" description="NTP pyrophosphohydrolase MazG-like" evidence="2">
    <location>
        <begin position="387"/>
        <end position="448"/>
    </location>
</feature>
<dbReference type="EMBL" id="CAEZWJ010000060">
    <property type="protein sequence ID" value="CAB4662523.1"/>
    <property type="molecule type" value="Genomic_DNA"/>
</dbReference>
<dbReference type="NCBIfam" id="TIGR00444">
    <property type="entry name" value="mazG"/>
    <property type="match status" value="1"/>
</dbReference>
<dbReference type="SUPFAM" id="SSF53790">
    <property type="entry name" value="Tetrapyrrole methylase"/>
    <property type="match status" value="1"/>
</dbReference>
<dbReference type="CDD" id="cd11529">
    <property type="entry name" value="NTP-PPase_MazG_Cterm"/>
    <property type="match status" value="1"/>
</dbReference>
<accession>A0A6J6LPN3</accession>
<dbReference type="GO" id="GO:0008168">
    <property type="term" value="F:methyltransferase activity"/>
    <property type="evidence" value="ECO:0007669"/>
    <property type="project" value="InterPro"/>
</dbReference>
<dbReference type="Pfam" id="PF00590">
    <property type="entry name" value="TP_methylase"/>
    <property type="match status" value="1"/>
</dbReference>
<gene>
    <name evidence="3" type="ORF">UFOPK2214_01335</name>
</gene>
<dbReference type="Gene3D" id="3.40.1010.10">
    <property type="entry name" value="Cobalt-precorrin-4 Transmethylase, Domain 1"/>
    <property type="match status" value="1"/>
</dbReference>
<dbReference type="GO" id="GO:0006950">
    <property type="term" value="P:response to stress"/>
    <property type="evidence" value="ECO:0007669"/>
    <property type="project" value="UniProtKB-ARBA"/>
</dbReference>
<dbReference type="InterPro" id="IPR035996">
    <property type="entry name" value="4pyrrol_Methylase_sf"/>
</dbReference>
<protein>
    <submittedName>
        <fullName evidence="3">Unannotated protein</fullName>
    </submittedName>
</protein>
<feature type="domain" description="Tetrapyrrole methylase" evidence="1">
    <location>
        <begin position="3"/>
        <end position="199"/>
    </location>
</feature>
<dbReference type="Gene3D" id="1.10.287.1080">
    <property type="entry name" value="MazG-like"/>
    <property type="match status" value="2"/>
</dbReference>
<dbReference type="GO" id="GO:0046081">
    <property type="term" value="P:dUTP catabolic process"/>
    <property type="evidence" value="ECO:0007669"/>
    <property type="project" value="TreeGrafter"/>
</dbReference>
<dbReference type="InterPro" id="IPR000878">
    <property type="entry name" value="4pyrrol_Mease"/>
</dbReference>
<dbReference type="InterPro" id="IPR004518">
    <property type="entry name" value="MazG-like_dom"/>
</dbReference>
<dbReference type="InterPro" id="IPR014777">
    <property type="entry name" value="4pyrrole_Mease_sub1"/>
</dbReference>
<dbReference type="GO" id="GO:0046061">
    <property type="term" value="P:dATP catabolic process"/>
    <property type="evidence" value="ECO:0007669"/>
    <property type="project" value="TreeGrafter"/>
</dbReference>
<dbReference type="InterPro" id="IPR035013">
    <property type="entry name" value="YabN_N"/>
</dbReference>
<dbReference type="NCBIfam" id="NF007113">
    <property type="entry name" value="PRK09562.1"/>
    <property type="match status" value="1"/>
</dbReference>
<proteinExistence type="predicted"/>
<dbReference type="FunFam" id="1.10.287.1080:FF:000001">
    <property type="entry name" value="Nucleoside triphosphate pyrophosphohydrolase"/>
    <property type="match status" value="1"/>
</dbReference>
<dbReference type="GO" id="GO:0046052">
    <property type="term" value="P:UTP catabolic process"/>
    <property type="evidence" value="ECO:0007669"/>
    <property type="project" value="TreeGrafter"/>
</dbReference>
<dbReference type="GO" id="GO:0046076">
    <property type="term" value="P:dTTP catabolic process"/>
    <property type="evidence" value="ECO:0007669"/>
    <property type="project" value="TreeGrafter"/>
</dbReference>
<dbReference type="InterPro" id="IPR048011">
    <property type="entry name" value="NTP-PPase_MazG-like_C"/>
</dbReference>
<reference evidence="3" key="1">
    <citation type="submission" date="2020-05" db="EMBL/GenBank/DDBJ databases">
        <authorList>
            <person name="Chiriac C."/>
            <person name="Salcher M."/>
            <person name="Ghai R."/>
            <person name="Kavagutti S V."/>
        </authorList>
    </citation>
    <scope>NUCLEOTIDE SEQUENCE</scope>
</reference>
<dbReference type="GO" id="GO:0006203">
    <property type="term" value="P:dGTP catabolic process"/>
    <property type="evidence" value="ECO:0007669"/>
    <property type="project" value="TreeGrafter"/>
</dbReference>
<dbReference type="SUPFAM" id="SSF101386">
    <property type="entry name" value="all-alpha NTP pyrophosphatases"/>
    <property type="match status" value="2"/>
</dbReference>
<dbReference type="CDD" id="cd11528">
    <property type="entry name" value="NTP-PPase_MazG_Nterm"/>
    <property type="match status" value="1"/>
</dbReference>
<dbReference type="PANTHER" id="PTHR30522">
    <property type="entry name" value="NUCLEOSIDE TRIPHOSPHATE PYROPHOSPHOHYDROLASE"/>
    <property type="match status" value="1"/>
</dbReference>
<dbReference type="CDD" id="cd11723">
    <property type="entry name" value="YabN_N_like"/>
    <property type="match status" value="1"/>
</dbReference>
<dbReference type="Pfam" id="PF03819">
    <property type="entry name" value="MazG"/>
    <property type="match status" value="2"/>
</dbReference>
<evidence type="ECO:0000259" key="2">
    <source>
        <dbReference type="Pfam" id="PF03819"/>
    </source>
</evidence>
<dbReference type="GO" id="GO:0047429">
    <property type="term" value="F:nucleoside triphosphate diphosphatase activity"/>
    <property type="evidence" value="ECO:0007669"/>
    <property type="project" value="InterPro"/>
</dbReference>
<organism evidence="3">
    <name type="scientific">freshwater metagenome</name>
    <dbReference type="NCBI Taxonomy" id="449393"/>
    <lineage>
        <taxon>unclassified sequences</taxon>
        <taxon>metagenomes</taxon>
        <taxon>ecological metagenomes</taxon>
    </lineage>
</organism>
<dbReference type="InterPro" id="IPR011551">
    <property type="entry name" value="NTP_PyrPHydrolase_MazG"/>
</dbReference>